<reference evidence="3 4" key="1">
    <citation type="submission" date="2018-08" db="EMBL/GenBank/DDBJ databases">
        <title>Genome sequencing of X. nasturtii WHRI 8984.</title>
        <authorList>
            <person name="Studholme D.J."/>
            <person name="Mchugh J."/>
            <person name="Vicente J."/>
        </authorList>
    </citation>
    <scope>NUCLEOTIDE SEQUENCE [LARGE SCALE GENOMIC DNA]</scope>
    <source>
        <strain evidence="3 4">WHRI 8984</strain>
    </source>
</reference>
<gene>
    <name evidence="3" type="ORF">DZD52_05515</name>
    <name evidence="2" type="ORF">M3O51_03360</name>
</gene>
<dbReference type="Proteomes" id="UP000259570">
    <property type="component" value="Unassembled WGS sequence"/>
</dbReference>
<proteinExistence type="predicted"/>
<dbReference type="AlphaFoldDB" id="A0A3E1KP65"/>
<name>A0A3E1KP65_9XANT</name>
<dbReference type="OrthoDB" id="6687316at2"/>
<organism evidence="3 4">
    <name type="scientific">Xanthomonas nasturtii</name>
    <dbReference type="NCBI Taxonomy" id="1843581"/>
    <lineage>
        <taxon>Bacteria</taxon>
        <taxon>Pseudomonadati</taxon>
        <taxon>Pseudomonadota</taxon>
        <taxon>Gammaproteobacteria</taxon>
        <taxon>Lysobacterales</taxon>
        <taxon>Lysobacteraceae</taxon>
        <taxon>Xanthomonas</taxon>
    </lineage>
</organism>
<accession>A0A3E1KP65</accession>
<dbReference type="EMBL" id="QUZM01000007">
    <property type="protein sequence ID" value="RFF41054.1"/>
    <property type="molecule type" value="Genomic_DNA"/>
</dbReference>
<feature type="compositionally biased region" description="Basic and acidic residues" evidence="1">
    <location>
        <begin position="12"/>
        <end position="71"/>
    </location>
</feature>
<dbReference type="Proteomes" id="UP001167357">
    <property type="component" value="Unassembled WGS sequence"/>
</dbReference>
<feature type="compositionally biased region" description="Basic residues" evidence="1">
    <location>
        <begin position="72"/>
        <end position="86"/>
    </location>
</feature>
<dbReference type="STRING" id="1843581.A7D16_05235"/>
<keyword evidence="5" id="KW-1185">Reference proteome</keyword>
<evidence type="ECO:0000313" key="4">
    <source>
        <dbReference type="Proteomes" id="UP000259570"/>
    </source>
</evidence>
<protein>
    <submittedName>
        <fullName evidence="2">RcnB family protein</fullName>
    </submittedName>
</protein>
<evidence type="ECO:0000256" key="1">
    <source>
        <dbReference type="SAM" id="MobiDB-lite"/>
    </source>
</evidence>
<evidence type="ECO:0000313" key="2">
    <source>
        <dbReference type="EMBL" id="MCL1550379.1"/>
    </source>
</evidence>
<dbReference type="Gene3D" id="3.10.450.160">
    <property type="entry name" value="inner membrane protein cigr"/>
    <property type="match status" value="1"/>
</dbReference>
<reference evidence="2" key="2">
    <citation type="submission" date="2022-04" db="EMBL/GenBank/DDBJ databases">
        <title>Genomic comparison of 19 strains of Xanthomonas nasturtii, a newly emerging watercress pathogen.</title>
        <authorList>
            <person name="Harrison J."/>
            <person name="Greer S."/>
            <person name="Hussain R."/>
            <person name="Lascelles D."/>
            <person name="Roberts M."/>
            <person name="Carter B."/>
            <person name="Bryning A."/>
            <person name="Carroll S."/>
            <person name="Aspin A."/>
            <person name="Cruz L."/>
            <person name="Cruz J."/>
            <person name="Grant M."/>
            <person name="Vicente J."/>
            <person name="Studholme D.J."/>
        </authorList>
    </citation>
    <scope>NUCLEOTIDE SEQUENCE</scope>
    <source>
        <strain evidence="2">10016B</strain>
    </source>
</reference>
<dbReference type="InterPro" id="IPR024572">
    <property type="entry name" value="RcnB"/>
</dbReference>
<feature type="region of interest" description="Disordered" evidence="1">
    <location>
        <begin position="1"/>
        <end position="89"/>
    </location>
</feature>
<evidence type="ECO:0000313" key="5">
    <source>
        <dbReference type="Proteomes" id="UP001167357"/>
    </source>
</evidence>
<dbReference type="EMBL" id="JAMBED010000004">
    <property type="protein sequence ID" value="MCL1550379.1"/>
    <property type="molecule type" value="Genomic_DNA"/>
</dbReference>
<dbReference type="Pfam" id="PF11776">
    <property type="entry name" value="RcnB"/>
    <property type="match status" value="1"/>
</dbReference>
<evidence type="ECO:0000313" key="3">
    <source>
        <dbReference type="EMBL" id="RFF41054.1"/>
    </source>
</evidence>
<comment type="caution">
    <text evidence="3">The sequence shown here is derived from an EMBL/GenBank/DDBJ whole genome shotgun (WGS) entry which is preliminary data.</text>
</comment>
<sequence length="115" mass="13616">MTSGAAFAAPQQHDDRDRDHDRGRNEQRHDDHGPGRRDDHRDHRHDDRRNPHHDDHRNDHRGERLAPDHRGNRVAHYRKHHLKQPPRGHEWRRVDNNYVLMAVTTGLIASVVTGR</sequence>